<feature type="domain" description="Tse2 ADP-ribosyltransferase toxin" evidence="1">
    <location>
        <begin position="30"/>
        <end position="154"/>
    </location>
</feature>
<dbReference type="Proteomes" id="UP000076738">
    <property type="component" value="Unassembled WGS sequence"/>
</dbReference>
<protein>
    <recommendedName>
        <fullName evidence="1">Tse2 ADP-ribosyltransferase toxin domain-containing protein</fullName>
    </recommendedName>
</protein>
<evidence type="ECO:0000313" key="3">
    <source>
        <dbReference type="Proteomes" id="UP000076738"/>
    </source>
</evidence>
<dbReference type="OrthoDB" id="10266325at2759"/>
<accession>A0A167MM49</accession>
<sequence>MIPSLARAIGHPYRRANRVRLERYTIIPFDLFRVQNGPDVRLRDYDIQQRLGRRAFDFKKHADGLIHPAAGERYSGPNGCSVRPMGKNLLKLAHTFEGADALVYHIPKGASLPEILILLGEHTDHHAFQCATPMTLDELNGTLTRFLKATSERLSILEFLYRYGNPRPE</sequence>
<dbReference type="InterPro" id="IPR041018">
    <property type="entry name" value="ADPRTs_Tse2"/>
</dbReference>
<organism evidence="2 3">
    <name type="scientific">Calocera viscosa (strain TUFC12733)</name>
    <dbReference type="NCBI Taxonomy" id="1330018"/>
    <lineage>
        <taxon>Eukaryota</taxon>
        <taxon>Fungi</taxon>
        <taxon>Dikarya</taxon>
        <taxon>Basidiomycota</taxon>
        <taxon>Agaricomycotina</taxon>
        <taxon>Dacrymycetes</taxon>
        <taxon>Dacrymycetales</taxon>
        <taxon>Dacrymycetaceae</taxon>
        <taxon>Calocera</taxon>
    </lineage>
</organism>
<evidence type="ECO:0000313" key="2">
    <source>
        <dbReference type="EMBL" id="KZO96862.1"/>
    </source>
</evidence>
<name>A0A167MM49_CALVF</name>
<dbReference type="EMBL" id="KV417282">
    <property type="protein sequence ID" value="KZO96862.1"/>
    <property type="molecule type" value="Genomic_DNA"/>
</dbReference>
<evidence type="ECO:0000259" key="1">
    <source>
        <dbReference type="Pfam" id="PF18648"/>
    </source>
</evidence>
<gene>
    <name evidence="2" type="ORF">CALVIDRAFT_101183</name>
</gene>
<dbReference type="AlphaFoldDB" id="A0A167MM49"/>
<keyword evidence="3" id="KW-1185">Reference proteome</keyword>
<dbReference type="Pfam" id="PF18648">
    <property type="entry name" value="ADPRTs_Tse2"/>
    <property type="match status" value="1"/>
</dbReference>
<proteinExistence type="predicted"/>
<reference evidence="2 3" key="1">
    <citation type="journal article" date="2016" name="Mol. Biol. Evol.">
        <title>Comparative Genomics of Early-Diverging Mushroom-Forming Fungi Provides Insights into the Origins of Lignocellulose Decay Capabilities.</title>
        <authorList>
            <person name="Nagy L.G."/>
            <person name="Riley R."/>
            <person name="Tritt A."/>
            <person name="Adam C."/>
            <person name="Daum C."/>
            <person name="Floudas D."/>
            <person name="Sun H."/>
            <person name="Yadav J.S."/>
            <person name="Pangilinan J."/>
            <person name="Larsson K.H."/>
            <person name="Matsuura K."/>
            <person name="Barry K."/>
            <person name="Labutti K."/>
            <person name="Kuo R."/>
            <person name="Ohm R.A."/>
            <person name="Bhattacharya S.S."/>
            <person name="Shirouzu T."/>
            <person name="Yoshinaga Y."/>
            <person name="Martin F.M."/>
            <person name="Grigoriev I.V."/>
            <person name="Hibbett D.S."/>
        </authorList>
    </citation>
    <scope>NUCLEOTIDE SEQUENCE [LARGE SCALE GENOMIC DNA]</scope>
    <source>
        <strain evidence="2 3">TUFC12733</strain>
    </source>
</reference>